<dbReference type="RefSeq" id="XP_014253610.1">
    <property type="nucleotide sequence ID" value="XM_014398124.2"/>
</dbReference>
<keyword evidence="9" id="KW-1185">Reference proteome</keyword>
<dbReference type="GO" id="GO:0043565">
    <property type="term" value="F:sequence-specific DNA binding"/>
    <property type="evidence" value="ECO:0007669"/>
    <property type="project" value="InterPro"/>
</dbReference>
<feature type="region of interest" description="Disordered" evidence="6">
    <location>
        <begin position="100"/>
        <end position="145"/>
    </location>
</feature>
<comment type="subcellular location">
    <subcellularLocation>
        <location evidence="5">Nucleus</location>
    </subcellularLocation>
</comment>
<dbReference type="SUPFAM" id="SSF82927">
    <property type="entry name" value="Cysteine-rich DNA binding domain, (DM domain)"/>
    <property type="match status" value="1"/>
</dbReference>
<evidence type="ECO:0000256" key="3">
    <source>
        <dbReference type="ARBA" id="ARBA00023125"/>
    </source>
</evidence>
<evidence type="ECO:0000259" key="7">
    <source>
        <dbReference type="PROSITE" id="PS50809"/>
    </source>
</evidence>
<feature type="compositionally biased region" description="Low complexity" evidence="6">
    <location>
        <begin position="124"/>
        <end position="140"/>
    </location>
</feature>
<evidence type="ECO:0000256" key="4">
    <source>
        <dbReference type="ARBA" id="ARBA00023242"/>
    </source>
</evidence>
<dbReference type="Proteomes" id="UP000494040">
    <property type="component" value="Unassembled WGS sequence"/>
</dbReference>
<evidence type="ECO:0000313" key="8">
    <source>
        <dbReference type="EnsemblMetazoa" id="XP_014253610.1"/>
    </source>
</evidence>
<evidence type="ECO:0000313" key="9">
    <source>
        <dbReference type="Proteomes" id="UP000494040"/>
    </source>
</evidence>
<dbReference type="InterPro" id="IPR001275">
    <property type="entry name" value="DM_DNA-bd"/>
</dbReference>
<name>A0A8I6TJ15_CIMLE</name>
<dbReference type="SMART" id="SM00301">
    <property type="entry name" value="DM"/>
    <property type="match status" value="1"/>
</dbReference>
<keyword evidence="3 5" id="KW-0238">DNA-binding</keyword>
<accession>A0A8I6TJ15</accession>
<evidence type="ECO:0000256" key="1">
    <source>
        <dbReference type="ARBA" id="ARBA00022723"/>
    </source>
</evidence>
<feature type="DNA-binding region" description="DM" evidence="5">
    <location>
        <begin position="48"/>
        <end position="95"/>
    </location>
</feature>
<dbReference type="OMA" id="CNCERCK"/>
<reference evidence="8" key="1">
    <citation type="submission" date="2022-01" db="UniProtKB">
        <authorList>
            <consortium name="EnsemblMetazoa"/>
        </authorList>
    </citation>
    <scope>IDENTIFICATION</scope>
</reference>
<dbReference type="KEGG" id="clec:106668927"/>
<keyword evidence="2 5" id="KW-0862">Zinc</keyword>
<keyword evidence="4 5" id="KW-0539">Nucleus</keyword>
<keyword evidence="1 5" id="KW-0479">Metal-binding</keyword>
<dbReference type="GO" id="GO:0006355">
    <property type="term" value="P:regulation of DNA-templated transcription"/>
    <property type="evidence" value="ECO:0007669"/>
    <property type="project" value="InterPro"/>
</dbReference>
<evidence type="ECO:0000256" key="2">
    <source>
        <dbReference type="ARBA" id="ARBA00022833"/>
    </source>
</evidence>
<feature type="compositionally biased region" description="Basic and acidic residues" evidence="6">
    <location>
        <begin position="9"/>
        <end position="22"/>
    </location>
</feature>
<dbReference type="PROSITE" id="PS50809">
    <property type="entry name" value="DM_2"/>
    <property type="match status" value="1"/>
</dbReference>
<dbReference type="PROSITE" id="PS40000">
    <property type="entry name" value="DM_1"/>
    <property type="match status" value="1"/>
</dbReference>
<organism evidence="8 9">
    <name type="scientific">Cimex lectularius</name>
    <name type="common">Bed bug</name>
    <name type="synonym">Acanthia lectularia</name>
    <dbReference type="NCBI Taxonomy" id="79782"/>
    <lineage>
        <taxon>Eukaryota</taxon>
        <taxon>Metazoa</taxon>
        <taxon>Ecdysozoa</taxon>
        <taxon>Arthropoda</taxon>
        <taxon>Hexapoda</taxon>
        <taxon>Insecta</taxon>
        <taxon>Pterygota</taxon>
        <taxon>Neoptera</taxon>
        <taxon>Paraneoptera</taxon>
        <taxon>Hemiptera</taxon>
        <taxon>Heteroptera</taxon>
        <taxon>Panheteroptera</taxon>
        <taxon>Cimicomorpha</taxon>
        <taxon>Cimicidae</taxon>
        <taxon>Cimex</taxon>
    </lineage>
</organism>
<dbReference type="GeneID" id="106668927"/>
<dbReference type="EnsemblMetazoa" id="XM_014398124.2">
    <property type="protein sequence ID" value="XP_014253610.1"/>
    <property type="gene ID" value="LOC106668927"/>
</dbReference>
<dbReference type="AlphaFoldDB" id="A0A8I6TJ15"/>
<evidence type="ECO:0000256" key="5">
    <source>
        <dbReference type="PROSITE-ProRule" id="PRU00070"/>
    </source>
</evidence>
<dbReference type="Pfam" id="PF00751">
    <property type="entry name" value="DM"/>
    <property type="match status" value="1"/>
</dbReference>
<feature type="domain" description="DM" evidence="7">
    <location>
        <begin position="48"/>
        <end position="95"/>
    </location>
</feature>
<dbReference type="GO" id="GO:0046872">
    <property type="term" value="F:metal ion binding"/>
    <property type="evidence" value="ECO:0007669"/>
    <property type="project" value="UniProtKB-KW"/>
</dbReference>
<sequence length="179" mass="20284">MIKTVLDANTERIMESEEKDHSTAANDEDNSSSNKSSTRKRKNKIVYCKLCRNHKIFSEVKEHKDYCHYKYCDCINCLHTKQERKRFAKRTRERRAEKLAKQRAEKNLPAIPVMKPNTSDRQLSIPSPSSSSGTNPNPDSAPNSPIAMSTISPVVSLIGIATINIPYLNQNAATLFKIF</sequence>
<dbReference type="Gene3D" id="4.10.1040.10">
    <property type="entry name" value="DM DNA-binding domain"/>
    <property type="match status" value="1"/>
</dbReference>
<dbReference type="GO" id="GO:0005634">
    <property type="term" value="C:nucleus"/>
    <property type="evidence" value="ECO:0007669"/>
    <property type="project" value="UniProtKB-SubCell"/>
</dbReference>
<evidence type="ECO:0000256" key="6">
    <source>
        <dbReference type="SAM" id="MobiDB-lite"/>
    </source>
</evidence>
<proteinExistence type="predicted"/>
<protein>
    <recommendedName>
        <fullName evidence="7">DM domain-containing protein</fullName>
    </recommendedName>
</protein>
<dbReference type="InterPro" id="IPR036407">
    <property type="entry name" value="DM_DNA-bd_sf"/>
</dbReference>
<feature type="region of interest" description="Disordered" evidence="6">
    <location>
        <begin position="1"/>
        <end position="39"/>
    </location>
</feature>